<comment type="caution">
    <text evidence="8">The sequence shown here is derived from an EMBL/GenBank/DDBJ whole genome shotgun (WGS) entry which is preliminary data.</text>
</comment>
<dbReference type="EMBL" id="CAJNOW010003268">
    <property type="protein sequence ID" value="CAF1375296.1"/>
    <property type="molecule type" value="Genomic_DNA"/>
</dbReference>
<dbReference type="AlphaFoldDB" id="A0A815JA88"/>
<dbReference type="InterPro" id="IPR038464">
    <property type="entry name" value="Ribosomal_eL38_sf"/>
</dbReference>
<dbReference type="GO" id="GO:0022625">
    <property type="term" value="C:cytosolic large ribosomal subunit"/>
    <property type="evidence" value="ECO:0007669"/>
    <property type="project" value="TreeGrafter"/>
</dbReference>
<evidence type="ECO:0000256" key="3">
    <source>
        <dbReference type="ARBA" id="ARBA00023274"/>
    </source>
</evidence>
<evidence type="ECO:0000256" key="1">
    <source>
        <dbReference type="ARBA" id="ARBA00007803"/>
    </source>
</evidence>
<keyword evidence="2 6" id="KW-0689">Ribosomal protein</keyword>
<feature type="chain" id="PRO_5032828011" description="Large ribosomal subunit protein eL38" evidence="7">
    <location>
        <begin position="19"/>
        <end position="182"/>
    </location>
</feature>
<dbReference type="GO" id="GO:0006412">
    <property type="term" value="P:translation"/>
    <property type="evidence" value="ECO:0007669"/>
    <property type="project" value="InterPro"/>
</dbReference>
<dbReference type="OrthoDB" id="10250488at2759"/>
<evidence type="ECO:0000256" key="6">
    <source>
        <dbReference type="RuleBase" id="RU003445"/>
    </source>
</evidence>
<evidence type="ECO:0000313" key="8">
    <source>
        <dbReference type="EMBL" id="CAF1375296.1"/>
    </source>
</evidence>
<dbReference type="Gene3D" id="3.30.720.90">
    <property type="match status" value="1"/>
</dbReference>
<dbReference type="PANTHER" id="PTHR10965:SF0">
    <property type="entry name" value="LARGE RIBOSOMAL SUBUNIT PROTEIN EL38"/>
    <property type="match status" value="1"/>
</dbReference>
<evidence type="ECO:0000256" key="2">
    <source>
        <dbReference type="ARBA" id="ARBA00022980"/>
    </source>
</evidence>
<sequence>MQISTLLVFGLLATILFALSIDGKRMFVDSNDEAAMTELKARMMTADDESDDNSHQRRASTNGCVNCAFKVFDCCAPNVCVKRFLRPNKYLHSSHILIIEMPKEIKDIKDFLLVARRKDAKSVIIKRNPEHGTRQGNTKFKVRCSRYLYTLIVTDKEKAEKVKQSLPPGLNVKEIKPKGKST</sequence>
<name>A0A815JA88_9BILA</name>
<organism evidence="8 9">
    <name type="scientific">Rotaria magnacalcarata</name>
    <dbReference type="NCBI Taxonomy" id="392030"/>
    <lineage>
        <taxon>Eukaryota</taxon>
        <taxon>Metazoa</taxon>
        <taxon>Spiralia</taxon>
        <taxon>Gnathifera</taxon>
        <taxon>Rotifera</taxon>
        <taxon>Eurotatoria</taxon>
        <taxon>Bdelloidea</taxon>
        <taxon>Philodinida</taxon>
        <taxon>Philodinidae</taxon>
        <taxon>Rotaria</taxon>
    </lineage>
</organism>
<evidence type="ECO:0000256" key="7">
    <source>
        <dbReference type="SAM" id="SignalP"/>
    </source>
</evidence>
<evidence type="ECO:0000256" key="5">
    <source>
        <dbReference type="ARBA" id="ARBA00035338"/>
    </source>
</evidence>
<gene>
    <name evidence="8" type="ORF">KQP761_LOCUS8426</name>
</gene>
<dbReference type="PANTHER" id="PTHR10965">
    <property type="entry name" value="60S RIBOSOMAL PROTEIN L38"/>
    <property type="match status" value="1"/>
</dbReference>
<reference evidence="8" key="1">
    <citation type="submission" date="2021-02" db="EMBL/GenBank/DDBJ databases">
        <authorList>
            <person name="Nowell W R."/>
        </authorList>
    </citation>
    <scope>NUCLEOTIDE SEQUENCE</scope>
</reference>
<comment type="similarity">
    <text evidence="1 6">Belongs to the eukaryotic ribosomal protein eL38 family.</text>
</comment>
<evidence type="ECO:0000256" key="4">
    <source>
        <dbReference type="ARBA" id="ARBA00035235"/>
    </source>
</evidence>
<keyword evidence="7" id="KW-0732">Signal</keyword>
<dbReference type="InterPro" id="IPR002675">
    <property type="entry name" value="Ribosomal_eL38"/>
</dbReference>
<evidence type="ECO:0000313" key="9">
    <source>
        <dbReference type="Proteomes" id="UP000663834"/>
    </source>
</evidence>
<dbReference type="FunFam" id="3.30.720.90:FF:000001">
    <property type="entry name" value="60S ribosomal protein L38"/>
    <property type="match status" value="1"/>
</dbReference>
<dbReference type="GO" id="GO:0003735">
    <property type="term" value="F:structural constituent of ribosome"/>
    <property type="evidence" value="ECO:0007669"/>
    <property type="project" value="InterPro"/>
</dbReference>
<proteinExistence type="inferred from homology"/>
<protein>
    <recommendedName>
        <fullName evidence="4">Large ribosomal subunit protein eL38</fullName>
    </recommendedName>
    <alternativeName>
        <fullName evidence="5">60S ribosomal protein L38</fullName>
    </alternativeName>
</protein>
<dbReference type="GO" id="GO:0022618">
    <property type="term" value="P:protein-RNA complex assembly"/>
    <property type="evidence" value="ECO:0007669"/>
    <property type="project" value="TreeGrafter"/>
</dbReference>
<keyword evidence="3 6" id="KW-0687">Ribonucleoprotein</keyword>
<dbReference type="Pfam" id="PF01781">
    <property type="entry name" value="Ribosomal_L38e"/>
    <property type="match status" value="1"/>
</dbReference>
<feature type="signal peptide" evidence="7">
    <location>
        <begin position="1"/>
        <end position="18"/>
    </location>
</feature>
<accession>A0A815JA88</accession>
<dbReference type="Proteomes" id="UP000663834">
    <property type="component" value="Unassembled WGS sequence"/>
</dbReference>